<name>A0ABV7X597_9SPHN</name>
<evidence type="ECO:0000313" key="1">
    <source>
        <dbReference type="EMBL" id="MFC3711274.1"/>
    </source>
</evidence>
<dbReference type="EMBL" id="JBHRXV010000001">
    <property type="protein sequence ID" value="MFC3711274.1"/>
    <property type="molecule type" value="Genomic_DNA"/>
</dbReference>
<organism evidence="1 2">
    <name type="scientific">Sphingoaurantiacus capsulatus</name>
    <dbReference type="NCBI Taxonomy" id="1771310"/>
    <lineage>
        <taxon>Bacteria</taxon>
        <taxon>Pseudomonadati</taxon>
        <taxon>Pseudomonadota</taxon>
        <taxon>Alphaproteobacteria</taxon>
        <taxon>Sphingomonadales</taxon>
        <taxon>Sphingosinicellaceae</taxon>
        <taxon>Sphingoaurantiacus</taxon>
    </lineage>
</organism>
<accession>A0ABV7X597</accession>
<dbReference type="RefSeq" id="WP_380855865.1">
    <property type="nucleotide sequence ID" value="NZ_JBHRXV010000001.1"/>
</dbReference>
<evidence type="ECO:0000313" key="2">
    <source>
        <dbReference type="Proteomes" id="UP001595615"/>
    </source>
</evidence>
<gene>
    <name evidence="1" type="ORF">ACFOMD_01745</name>
</gene>
<reference evidence="2" key="1">
    <citation type="journal article" date="2019" name="Int. J. Syst. Evol. Microbiol.">
        <title>The Global Catalogue of Microorganisms (GCM) 10K type strain sequencing project: providing services to taxonomists for standard genome sequencing and annotation.</title>
        <authorList>
            <consortium name="The Broad Institute Genomics Platform"/>
            <consortium name="The Broad Institute Genome Sequencing Center for Infectious Disease"/>
            <person name="Wu L."/>
            <person name="Ma J."/>
        </authorList>
    </citation>
    <scope>NUCLEOTIDE SEQUENCE [LARGE SCALE GENOMIC DNA]</scope>
    <source>
        <strain evidence="2">KCTC 42644</strain>
    </source>
</reference>
<comment type="caution">
    <text evidence="1">The sequence shown here is derived from an EMBL/GenBank/DDBJ whole genome shotgun (WGS) entry which is preliminary data.</text>
</comment>
<proteinExistence type="predicted"/>
<dbReference type="Pfam" id="PF22758">
    <property type="entry name" value="Phage_cement"/>
    <property type="match status" value="1"/>
</dbReference>
<protein>
    <recommendedName>
        <fullName evidence="3">DUF2190 family protein</fullName>
    </recommendedName>
</protein>
<keyword evidence="2" id="KW-1185">Reference proteome</keyword>
<sequence>MAVVQTSYSDTPPAGFAGMVAESEPSTRISRSVEDGAGIAFGKAAFRGSGPRGCTATPAANAFLGFVAADSAGSADVVAQHGSAAILTKGVIFVTTGEAVTAGAPVYVTSGGGIVDTASSNTAAPGWVFDTAAANGALVRIANRS</sequence>
<evidence type="ECO:0008006" key="3">
    <source>
        <dbReference type="Google" id="ProtNLM"/>
    </source>
</evidence>
<dbReference type="Proteomes" id="UP001595615">
    <property type="component" value="Unassembled WGS sequence"/>
</dbReference>
<dbReference type="InterPro" id="IPR054438">
    <property type="entry name" value="Struct_cement_gp24/gp6"/>
</dbReference>